<evidence type="ECO:0000256" key="5">
    <source>
        <dbReference type="ARBA" id="ARBA00022692"/>
    </source>
</evidence>
<protein>
    <recommendedName>
        <fullName evidence="10">Transporter</fullName>
    </recommendedName>
</protein>
<evidence type="ECO:0000256" key="2">
    <source>
        <dbReference type="ARBA" id="ARBA00007613"/>
    </source>
</evidence>
<dbReference type="RefSeq" id="WP_108311278.1">
    <property type="nucleotide sequence ID" value="NZ_NESN01000001.1"/>
</dbReference>
<comment type="similarity">
    <text evidence="2">Belongs to the outer membrane factor (OMF) (TC 1.B.17) family.</text>
</comment>
<organism evidence="8 9">
    <name type="scientific">Limnohabitans parvus II-B4</name>
    <dbReference type="NCBI Taxonomy" id="1293052"/>
    <lineage>
        <taxon>Bacteria</taxon>
        <taxon>Pseudomonadati</taxon>
        <taxon>Pseudomonadota</taxon>
        <taxon>Betaproteobacteria</taxon>
        <taxon>Burkholderiales</taxon>
        <taxon>Comamonadaceae</taxon>
        <taxon>Limnohabitans</taxon>
    </lineage>
</organism>
<evidence type="ECO:0000256" key="7">
    <source>
        <dbReference type="ARBA" id="ARBA00023237"/>
    </source>
</evidence>
<dbReference type="GO" id="GO:0009279">
    <property type="term" value="C:cell outer membrane"/>
    <property type="evidence" value="ECO:0007669"/>
    <property type="project" value="UniProtKB-SubCell"/>
</dbReference>
<evidence type="ECO:0000256" key="4">
    <source>
        <dbReference type="ARBA" id="ARBA00022452"/>
    </source>
</evidence>
<dbReference type="InterPro" id="IPR051906">
    <property type="entry name" value="TolC-like"/>
</dbReference>
<evidence type="ECO:0000313" key="9">
    <source>
        <dbReference type="Proteomes" id="UP000250790"/>
    </source>
</evidence>
<dbReference type="Proteomes" id="UP000250790">
    <property type="component" value="Unassembled WGS sequence"/>
</dbReference>
<reference evidence="8 9" key="1">
    <citation type="submission" date="2017-04" db="EMBL/GenBank/DDBJ databases">
        <title>Unexpected and diverse lifestyles within the genus Limnohabitans.</title>
        <authorList>
            <person name="Kasalicky V."/>
            <person name="Mehrshad M."/>
            <person name="Andrei S.-A."/>
            <person name="Salcher M."/>
            <person name="Kratochvilova H."/>
            <person name="Simek K."/>
            <person name="Ghai R."/>
        </authorList>
    </citation>
    <scope>NUCLEOTIDE SEQUENCE [LARGE SCALE GENOMIC DNA]</scope>
    <source>
        <strain evidence="8 9">II-B4</strain>
    </source>
</reference>
<keyword evidence="7" id="KW-0998">Cell outer membrane</keyword>
<dbReference type="AlphaFoldDB" id="A0A315EHG6"/>
<keyword evidence="6" id="KW-0472">Membrane</keyword>
<dbReference type="Pfam" id="PF02321">
    <property type="entry name" value="OEP"/>
    <property type="match status" value="2"/>
</dbReference>
<dbReference type="GO" id="GO:0015562">
    <property type="term" value="F:efflux transmembrane transporter activity"/>
    <property type="evidence" value="ECO:0007669"/>
    <property type="project" value="InterPro"/>
</dbReference>
<dbReference type="GO" id="GO:0015288">
    <property type="term" value="F:porin activity"/>
    <property type="evidence" value="ECO:0007669"/>
    <property type="project" value="TreeGrafter"/>
</dbReference>
<dbReference type="PANTHER" id="PTHR30026:SF20">
    <property type="entry name" value="OUTER MEMBRANE PROTEIN TOLC"/>
    <property type="match status" value="1"/>
</dbReference>
<name>A0A315EHG6_9BURK</name>
<proteinExistence type="inferred from homology"/>
<accession>A0A315EHG6</accession>
<dbReference type="PANTHER" id="PTHR30026">
    <property type="entry name" value="OUTER MEMBRANE PROTEIN TOLC"/>
    <property type="match status" value="1"/>
</dbReference>
<keyword evidence="3" id="KW-0813">Transport</keyword>
<evidence type="ECO:0000256" key="1">
    <source>
        <dbReference type="ARBA" id="ARBA00004442"/>
    </source>
</evidence>
<keyword evidence="5" id="KW-0812">Transmembrane</keyword>
<evidence type="ECO:0008006" key="10">
    <source>
        <dbReference type="Google" id="ProtNLM"/>
    </source>
</evidence>
<evidence type="ECO:0000256" key="6">
    <source>
        <dbReference type="ARBA" id="ARBA00023136"/>
    </source>
</evidence>
<dbReference type="InterPro" id="IPR003423">
    <property type="entry name" value="OMP_efflux"/>
</dbReference>
<comment type="caution">
    <text evidence="8">The sequence shown here is derived from an EMBL/GenBank/DDBJ whole genome shotgun (WGS) entry which is preliminary data.</text>
</comment>
<sequence>MKITLSHPQIAHRLIHASRWTVWAAAALFVQGVQAQGTDAGKKPLRFSDLTQTDVLALPAFEIGDTDAAALPPPDSATDLPEFTQQALDISPQLQQVRAQLATAQSGRKIARADLLPSLSLRYATGPEQSQTINEALSKHTYKQYAVRLTQPIFNATLLNEFSGSRQAEASAHFRLQSAYDNVVMSVVRSTVDVATARLVLDFSNIQLAQLQNIMTYLETRVTVGAASPADLERARTRVLNARQVRIEQQASYRNAALELARLTSLTPQAIRLPDVARFPAIPSSAAQLQTLALEQNPEIRALKSDVEFQQSRIKAEMSKYLPVVGFSLERDISKNVQGTNGPHTDTRALLVVNWATSLGGKEYFQAEQARSEMLVREAKVTDESQRLTQAIEGDHALLQSAVLRMQTAQQEQASASSVVEAVAEQLRIGRLGSLLDALDASERYFSARQRLAQSIGQNIKAHAQILQRIGQLSAIQP</sequence>
<gene>
    <name evidence="8" type="ORF">B9Z37_01470</name>
</gene>
<dbReference type="GO" id="GO:1990281">
    <property type="term" value="C:efflux pump complex"/>
    <property type="evidence" value="ECO:0007669"/>
    <property type="project" value="TreeGrafter"/>
</dbReference>
<keyword evidence="9" id="KW-1185">Reference proteome</keyword>
<dbReference type="Gene3D" id="1.20.1600.10">
    <property type="entry name" value="Outer membrane efflux proteins (OEP)"/>
    <property type="match status" value="1"/>
</dbReference>
<dbReference type="SUPFAM" id="SSF56954">
    <property type="entry name" value="Outer membrane efflux proteins (OEP)"/>
    <property type="match status" value="1"/>
</dbReference>
<dbReference type="EMBL" id="NESN01000001">
    <property type="protein sequence ID" value="PUE55274.1"/>
    <property type="molecule type" value="Genomic_DNA"/>
</dbReference>
<evidence type="ECO:0000313" key="8">
    <source>
        <dbReference type="EMBL" id="PUE55274.1"/>
    </source>
</evidence>
<dbReference type="OrthoDB" id="8872123at2"/>
<evidence type="ECO:0000256" key="3">
    <source>
        <dbReference type="ARBA" id="ARBA00022448"/>
    </source>
</evidence>
<comment type="subcellular location">
    <subcellularLocation>
        <location evidence="1">Cell outer membrane</location>
    </subcellularLocation>
</comment>
<keyword evidence="4" id="KW-1134">Transmembrane beta strand</keyword>